<dbReference type="PROSITE" id="PS51257">
    <property type="entry name" value="PROKAR_LIPOPROTEIN"/>
    <property type="match status" value="1"/>
</dbReference>
<protein>
    <submittedName>
        <fullName evidence="3">Peptidase family S41</fullName>
    </submittedName>
</protein>
<dbReference type="STRING" id="1216006.VA7868_01418"/>
<dbReference type="EMBL" id="FQXZ01000014">
    <property type="protein sequence ID" value="SHI05594.1"/>
    <property type="molecule type" value="Genomic_DNA"/>
</dbReference>
<name>A0A1M5Y199_9VIBR</name>
<dbReference type="Pfam" id="PF03572">
    <property type="entry name" value="Peptidase_S41"/>
    <property type="match status" value="1"/>
</dbReference>
<dbReference type="SMART" id="SM00245">
    <property type="entry name" value="TSPc"/>
    <property type="match status" value="1"/>
</dbReference>
<keyword evidence="4" id="KW-1185">Reference proteome</keyword>
<reference evidence="3 4" key="1">
    <citation type="submission" date="2016-11" db="EMBL/GenBank/DDBJ databases">
        <authorList>
            <person name="Jaros S."/>
            <person name="Januszkiewicz K."/>
            <person name="Wedrychowicz H."/>
        </authorList>
    </citation>
    <scope>NUCLEOTIDE SEQUENCE [LARGE SCALE GENOMIC DNA]</scope>
    <source>
        <strain evidence="3 4">CECT 7868</strain>
    </source>
</reference>
<evidence type="ECO:0000259" key="2">
    <source>
        <dbReference type="SMART" id="SM00245"/>
    </source>
</evidence>
<sequence>MRSHPKCLRWLLCASVSISVSACGDNNSETSNSYYYGLWQHTGYGDIYRLNENKAQIYQFNSEGCLIAESMSPETMKQKYFPGATLSSDNMTITSQGAGHPFTSTYERLFFLPDICQSQNLLDKSSSPVRVYNFFWANMNDYYAFFSERGVDWNEVYQQAQTRLSDDMTDEALFEVIQTSLSGFSDDHIFLSSGDDSFSPAAPKGVLQVLIQGFLNQTQFTTVEAYAADALTKITAIQQQMMDSGSVHVIHGATTDPIYGTERMVWGTFNQGSIGYFRPNVMQLELSETDTDSEQLVNHVVSAMDQVMQDLTDTDAIIIDMRFNGGGEDGASQEIASRFNAAKQQVLGRFTRTITGEGDLYWIDLPESSRTTAYTKPVMILTSGSTVSAGETFMIMMKSLPQVTIMGESTSGSLSDALHKTLPNGWEMSLSNEVYIDPQYQAYEVTGVPPDIAIVPFRLSDITENKDTALSAAIVRAEAM</sequence>
<gene>
    <name evidence="3" type="ORF">VA7868_01418</name>
</gene>
<dbReference type="SUPFAM" id="SSF52096">
    <property type="entry name" value="ClpP/crotonase"/>
    <property type="match status" value="1"/>
</dbReference>
<dbReference type="PANTHER" id="PTHR11261:SF3">
    <property type="entry name" value="RETINOL-BINDING PROTEIN 3"/>
    <property type="match status" value="1"/>
</dbReference>
<evidence type="ECO:0000313" key="3">
    <source>
        <dbReference type="EMBL" id="SHI05594.1"/>
    </source>
</evidence>
<dbReference type="CDD" id="cd07563">
    <property type="entry name" value="Peptidase_S41_IRBP"/>
    <property type="match status" value="1"/>
</dbReference>
<feature type="chain" id="PRO_5012206478" evidence="1">
    <location>
        <begin position="23"/>
        <end position="480"/>
    </location>
</feature>
<organism evidence="3 4">
    <name type="scientific">Vibrio aerogenes CECT 7868</name>
    <dbReference type="NCBI Taxonomy" id="1216006"/>
    <lineage>
        <taxon>Bacteria</taxon>
        <taxon>Pseudomonadati</taxon>
        <taxon>Pseudomonadota</taxon>
        <taxon>Gammaproteobacteria</taxon>
        <taxon>Vibrionales</taxon>
        <taxon>Vibrionaceae</taxon>
        <taxon>Vibrio</taxon>
    </lineage>
</organism>
<evidence type="ECO:0000313" key="4">
    <source>
        <dbReference type="Proteomes" id="UP000184608"/>
    </source>
</evidence>
<dbReference type="Gene3D" id="3.90.226.10">
    <property type="entry name" value="2-enoyl-CoA Hydratase, Chain A, domain 1"/>
    <property type="match status" value="1"/>
</dbReference>
<dbReference type="RefSeq" id="WP_073603162.1">
    <property type="nucleotide sequence ID" value="NZ_FQXZ01000014.1"/>
</dbReference>
<dbReference type="AlphaFoldDB" id="A0A1M5Y199"/>
<dbReference type="GO" id="GO:0006508">
    <property type="term" value="P:proteolysis"/>
    <property type="evidence" value="ECO:0007669"/>
    <property type="project" value="InterPro"/>
</dbReference>
<dbReference type="InterPro" id="IPR028204">
    <property type="entry name" value="Tricorn_C1"/>
</dbReference>
<dbReference type="GO" id="GO:0008236">
    <property type="term" value="F:serine-type peptidase activity"/>
    <property type="evidence" value="ECO:0007669"/>
    <property type="project" value="InterPro"/>
</dbReference>
<dbReference type="PANTHER" id="PTHR11261">
    <property type="entry name" value="INTERPHOTORECEPTOR RETINOID-BINDING PROTEIN"/>
    <property type="match status" value="1"/>
</dbReference>
<feature type="domain" description="Tail specific protease" evidence="2">
    <location>
        <begin position="253"/>
        <end position="455"/>
    </location>
</feature>
<evidence type="ECO:0000256" key="1">
    <source>
        <dbReference type="SAM" id="SignalP"/>
    </source>
</evidence>
<dbReference type="Pfam" id="PF14684">
    <property type="entry name" value="Tricorn_C1"/>
    <property type="match status" value="1"/>
</dbReference>
<dbReference type="Proteomes" id="UP000184608">
    <property type="component" value="Unassembled WGS sequence"/>
</dbReference>
<dbReference type="Gene3D" id="3.30.750.44">
    <property type="match status" value="1"/>
</dbReference>
<keyword evidence="1" id="KW-0732">Signal</keyword>
<feature type="signal peptide" evidence="1">
    <location>
        <begin position="1"/>
        <end position="22"/>
    </location>
</feature>
<proteinExistence type="predicted"/>
<accession>A0A1M5Y199</accession>
<dbReference type="InterPro" id="IPR005151">
    <property type="entry name" value="Tail-specific_protease"/>
</dbReference>
<dbReference type="OrthoDB" id="7266775at2"/>
<dbReference type="InterPro" id="IPR029045">
    <property type="entry name" value="ClpP/crotonase-like_dom_sf"/>
</dbReference>